<dbReference type="InterPro" id="IPR055570">
    <property type="entry name" value="DUF7146"/>
</dbReference>
<keyword evidence="4" id="KW-1185">Reference proteome</keyword>
<feature type="domain" description="Toprim" evidence="1">
    <location>
        <begin position="236"/>
        <end position="326"/>
    </location>
</feature>
<proteinExistence type="predicted"/>
<dbReference type="Pfam" id="PF13362">
    <property type="entry name" value="Toprim_3"/>
    <property type="match status" value="1"/>
</dbReference>
<gene>
    <name evidence="3" type="ordered locus">Mnod_8283</name>
</gene>
<dbReference type="KEGG" id="mno:Mnod_8283"/>
<dbReference type="Proteomes" id="UP000008207">
    <property type="component" value="Plasmid pMNOD01"/>
</dbReference>
<sequence>MPSHPAAELARRLGEIAEVVCRHYLSNGRRQGRYWLVGDVNNSAGSSLYVRLTGPSSGKGARGRWVDAASGEYGDLLDLIRLNRGHDDWRETLEEAREFLRLPRPARPEASGQGGPALATRDTVEAARRLFRSGRSVAGTPAATYLAGRGLARAIGLPALRYHPRCYHRVSDDEPSQQHPALLAAVTDLHGTVTGVARTWLAPDGRGKAALADPRRSLGHQLGHGVRFPGAVPDTLVAGEGLETTLSVHAVMPAISAAAALSANHLAALVLPPGLRRLYVARDGDPEGVRAYTTLRARAEAAGVPEVWELVPAADDFNTDLMARGPGGLALHLAPQLAEQDAMHFLRLEAIEPDAVV</sequence>
<name>B8IVJ0_METNO</name>
<evidence type="ECO:0000259" key="1">
    <source>
        <dbReference type="Pfam" id="PF13362"/>
    </source>
</evidence>
<dbReference type="AlphaFoldDB" id="B8IVJ0"/>
<protein>
    <submittedName>
        <fullName evidence="3">Uncharacterized protein</fullName>
    </submittedName>
</protein>
<organism evidence="3 4">
    <name type="scientific">Methylobacterium nodulans (strain LMG 21967 / CNCM I-2342 / ORS 2060)</name>
    <dbReference type="NCBI Taxonomy" id="460265"/>
    <lineage>
        <taxon>Bacteria</taxon>
        <taxon>Pseudomonadati</taxon>
        <taxon>Pseudomonadota</taxon>
        <taxon>Alphaproteobacteria</taxon>
        <taxon>Hyphomicrobiales</taxon>
        <taxon>Methylobacteriaceae</taxon>
        <taxon>Methylobacterium</taxon>
    </lineage>
</organism>
<evidence type="ECO:0000259" key="2">
    <source>
        <dbReference type="Pfam" id="PF23639"/>
    </source>
</evidence>
<reference evidence="4" key="1">
    <citation type="submission" date="2009-01" db="EMBL/GenBank/DDBJ databases">
        <title>Complete sequence of plasmid 1 of Methylobacterium nodulans ORS 2060.</title>
        <authorList>
            <consortium name="US DOE Joint Genome Institute"/>
            <person name="Lucas S."/>
            <person name="Copeland A."/>
            <person name="Lapidus A."/>
            <person name="Glavina del Rio T."/>
            <person name="Dalin E."/>
            <person name="Tice H."/>
            <person name="Bruce D."/>
            <person name="Goodwin L."/>
            <person name="Pitluck S."/>
            <person name="Sims D."/>
            <person name="Brettin T."/>
            <person name="Detter J.C."/>
            <person name="Han C."/>
            <person name="Larimer F."/>
            <person name="Land M."/>
            <person name="Hauser L."/>
            <person name="Kyrpides N."/>
            <person name="Ivanova N."/>
            <person name="Marx C.J."/>
            <person name="Richardson P."/>
        </authorList>
    </citation>
    <scope>NUCLEOTIDE SEQUENCE [LARGE SCALE GENOMIC DNA]</scope>
    <source>
        <strain evidence="4">LMG 21967 / CNCM I-2342 / ORS 2060</strain>
        <plasmid evidence="4">Plasmid pMNOD01</plasmid>
    </source>
</reference>
<dbReference type="Pfam" id="PF23639">
    <property type="entry name" value="DUF7146"/>
    <property type="match status" value="1"/>
</dbReference>
<feature type="domain" description="DUF7146" evidence="2">
    <location>
        <begin position="122"/>
        <end position="228"/>
    </location>
</feature>
<dbReference type="OrthoDB" id="9811157at2"/>
<geneLocation type="plasmid" evidence="3 4">
    <name>pMNOD01</name>
</geneLocation>
<dbReference type="EMBL" id="CP001350">
    <property type="protein sequence ID" value="ACL62430.1"/>
    <property type="molecule type" value="Genomic_DNA"/>
</dbReference>
<evidence type="ECO:0000313" key="3">
    <source>
        <dbReference type="EMBL" id="ACL62430.1"/>
    </source>
</evidence>
<dbReference type="InterPro" id="IPR006171">
    <property type="entry name" value="TOPRIM_dom"/>
</dbReference>
<keyword evidence="3" id="KW-0614">Plasmid</keyword>
<dbReference type="HOGENOM" id="CLU_803799_0_0_5"/>
<accession>B8IVJ0</accession>
<evidence type="ECO:0000313" key="4">
    <source>
        <dbReference type="Proteomes" id="UP000008207"/>
    </source>
</evidence>
<dbReference type="RefSeq" id="WP_015933980.1">
    <property type="nucleotide sequence ID" value="NC_011892.1"/>
</dbReference>